<dbReference type="PRINTS" id="PR00038">
    <property type="entry name" value="HTHLUXR"/>
</dbReference>
<dbReference type="InterPro" id="IPR000792">
    <property type="entry name" value="Tscrpt_reg_LuxR_C"/>
</dbReference>
<comment type="caution">
    <text evidence="5">The sequence shown here is derived from an EMBL/GenBank/DDBJ whole genome shotgun (WGS) entry which is preliminary data.</text>
</comment>
<proteinExistence type="predicted"/>
<evidence type="ECO:0000256" key="1">
    <source>
        <dbReference type="ARBA" id="ARBA00023015"/>
    </source>
</evidence>
<dbReference type="Pfam" id="PF03472">
    <property type="entry name" value="Autoind_bind"/>
    <property type="match status" value="1"/>
</dbReference>
<dbReference type="GO" id="GO:0003677">
    <property type="term" value="F:DNA binding"/>
    <property type="evidence" value="ECO:0007669"/>
    <property type="project" value="UniProtKB-KW"/>
</dbReference>
<dbReference type="PANTHER" id="PTHR44688:SF16">
    <property type="entry name" value="DNA-BINDING TRANSCRIPTIONAL ACTIVATOR DEVR_DOSR"/>
    <property type="match status" value="1"/>
</dbReference>
<dbReference type="GO" id="GO:0006355">
    <property type="term" value="P:regulation of DNA-templated transcription"/>
    <property type="evidence" value="ECO:0007669"/>
    <property type="project" value="InterPro"/>
</dbReference>
<keyword evidence="6" id="KW-1185">Reference proteome</keyword>
<evidence type="ECO:0000259" key="4">
    <source>
        <dbReference type="PROSITE" id="PS50043"/>
    </source>
</evidence>
<accession>A0A2W7C229</accession>
<dbReference type="CDD" id="cd06170">
    <property type="entry name" value="LuxR_C_like"/>
    <property type="match status" value="1"/>
</dbReference>
<dbReference type="AlphaFoldDB" id="A0A2W7C229"/>
<protein>
    <submittedName>
        <fullName evidence="5">LuxR family transcriptional regulator</fullName>
    </submittedName>
</protein>
<dbReference type="Proteomes" id="UP000248616">
    <property type="component" value="Unassembled WGS sequence"/>
</dbReference>
<dbReference type="SMART" id="SM00421">
    <property type="entry name" value="HTH_LUXR"/>
    <property type="match status" value="1"/>
</dbReference>
<dbReference type="PROSITE" id="PS00622">
    <property type="entry name" value="HTH_LUXR_1"/>
    <property type="match status" value="1"/>
</dbReference>
<gene>
    <name evidence="5" type="ORF">B5V02_18225</name>
</gene>
<dbReference type="PROSITE" id="PS50043">
    <property type="entry name" value="HTH_LUXR_2"/>
    <property type="match status" value="1"/>
</dbReference>
<dbReference type="InterPro" id="IPR005143">
    <property type="entry name" value="TF_LuxR_autoind-bd_dom"/>
</dbReference>
<feature type="domain" description="HTH luxR-type" evidence="4">
    <location>
        <begin position="177"/>
        <end position="242"/>
    </location>
</feature>
<dbReference type="InterPro" id="IPR036388">
    <property type="entry name" value="WH-like_DNA-bd_sf"/>
</dbReference>
<keyword evidence="2" id="KW-0238">DNA-binding</keyword>
<sequence length="246" mass="27778">MELLAAELSLFLDTTDDVVESEQLFELLSAFALNFDCPWIAYGPLASEQRVLKPARPDSAVMWNYPDEWQERYLKMGYAKIDPLIKKGRKGVGAFRWSEVYADESTTENERRVLDEAATFGLRRGITVPLHGPADSFTFMSFAQSSDSELQNRAITYLQIAAVQFNLRVSKLGTPMPSEHAYKLSHKEIECIHWVSRGKTSGEIGTILGRSRNTVDFHVKNVMRKLDATNRMVAAFKALKLGIIEP</sequence>
<dbReference type="Gene3D" id="1.10.10.10">
    <property type="entry name" value="Winged helix-like DNA-binding domain superfamily/Winged helix DNA-binding domain"/>
    <property type="match status" value="1"/>
</dbReference>
<dbReference type="OrthoDB" id="3170288at2"/>
<reference evidence="6" key="1">
    <citation type="submission" date="2017-03" db="EMBL/GenBank/DDBJ databases">
        <authorList>
            <person name="Safronova V.I."/>
            <person name="Sazanova A.L."/>
            <person name="Chirak E.R."/>
        </authorList>
    </citation>
    <scope>NUCLEOTIDE SEQUENCE [LARGE SCALE GENOMIC DNA]</scope>
    <source>
        <strain evidence="6">Ach-343</strain>
    </source>
</reference>
<keyword evidence="3" id="KW-0804">Transcription</keyword>
<dbReference type="Pfam" id="PF00196">
    <property type="entry name" value="GerE"/>
    <property type="match status" value="1"/>
</dbReference>
<dbReference type="InterPro" id="IPR036693">
    <property type="entry name" value="TF_LuxR_autoind-bd_dom_sf"/>
</dbReference>
<dbReference type="EMBL" id="MZXV01000037">
    <property type="protein sequence ID" value="PZV37160.1"/>
    <property type="molecule type" value="Genomic_DNA"/>
</dbReference>
<dbReference type="InterPro" id="IPR016032">
    <property type="entry name" value="Sig_transdc_resp-reg_C-effctor"/>
</dbReference>
<evidence type="ECO:0000256" key="3">
    <source>
        <dbReference type="ARBA" id="ARBA00023163"/>
    </source>
</evidence>
<name>A0A2W7C229_9HYPH</name>
<evidence type="ECO:0000256" key="2">
    <source>
        <dbReference type="ARBA" id="ARBA00023125"/>
    </source>
</evidence>
<dbReference type="PANTHER" id="PTHR44688">
    <property type="entry name" value="DNA-BINDING TRANSCRIPTIONAL ACTIVATOR DEVR_DOSR"/>
    <property type="match status" value="1"/>
</dbReference>
<evidence type="ECO:0000313" key="5">
    <source>
        <dbReference type="EMBL" id="PZV37160.1"/>
    </source>
</evidence>
<dbReference type="Gene3D" id="3.30.450.80">
    <property type="entry name" value="Transcription factor LuxR-like, autoinducer-binding domain"/>
    <property type="match status" value="1"/>
</dbReference>
<keyword evidence="1" id="KW-0805">Transcription regulation</keyword>
<evidence type="ECO:0000313" key="6">
    <source>
        <dbReference type="Proteomes" id="UP000248616"/>
    </source>
</evidence>
<dbReference type="SUPFAM" id="SSF46894">
    <property type="entry name" value="C-terminal effector domain of the bipartite response regulators"/>
    <property type="match status" value="1"/>
</dbReference>
<dbReference type="SUPFAM" id="SSF75516">
    <property type="entry name" value="Pheromone-binding domain of LuxR-like quorum-sensing transcription factors"/>
    <property type="match status" value="1"/>
</dbReference>
<organism evidence="5 6">
    <name type="scientific">Mesorhizobium kowhaii</name>
    <dbReference type="NCBI Taxonomy" id="1300272"/>
    <lineage>
        <taxon>Bacteria</taxon>
        <taxon>Pseudomonadati</taxon>
        <taxon>Pseudomonadota</taxon>
        <taxon>Alphaproteobacteria</taxon>
        <taxon>Hyphomicrobiales</taxon>
        <taxon>Phyllobacteriaceae</taxon>
        <taxon>Mesorhizobium</taxon>
    </lineage>
</organism>
<dbReference type="RefSeq" id="WP_111545589.1">
    <property type="nucleotide sequence ID" value="NZ_MZXV01000037.1"/>
</dbReference>